<dbReference type="Proteomes" id="UP000646667">
    <property type="component" value="Segment"/>
</dbReference>
<evidence type="ECO:0000313" key="2">
    <source>
        <dbReference type="Proteomes" id="UP000646667"/>
    </source>
</evidence>
<sequence length="117" mass="13543">MPTQVIKWRDNYGTEFDTYDEADESNRINKPLEFKDVRVPGSVDISDISSEEFRIYEFLLEGLKEPQYVIIENPIALHVRESGSHVVVNSLGETTYVPTGWLHLTWRAKEGEDHISF</sequence>
<accession>A0A7S5RAL6</accession>
<dbReference type="EMBL" id="MN988534">
    <property type="protein sequence ID" value="QIG73987.1"/>
    <property type="molecule type" value="Genomic_DNA"/>
</dbReference>
<protein>
    <submittedName>
        <fullName evidence="1">Uncharacterized protein</fullName>
    </submittedName>
</protein>
<name>A0A7S5RAL6_9CAUD</name>
<evidence type="ECO:0000313" key="1">
    <source>
        <dbReference type="EMBL" id="QIG73987.1"/>
    </source>
</evidence>
<keyword evidence="2" id="KW-1185">Reference proteome</keyword>
<organism evidence="1 2">
    <name type="scientific">Rhizobium phage RHph_N34</name>
    <dbReference type="NCBI Taxonomy" id="2509586"/>
    <lineage>
        <taxon>Viruses</taxon>
        <taxon>Duplodnaviria</taxon>
        <taxon>Heunggongvirae</taxon>
        <taxon>Uroviricota</taxon>
        <taxon>Caudoviricetes</taxon>
        <taxon>Pootjesviridae</taxon>
        <taxon>Staniewskivirinae</taxon>
        <taxon>Trinifflemingvirus</taxon>
        <taxon>Trinifflemingvirus N34</taxon>
    </lineage>
</organism>
<gene>
    <name evidence="1" type="ORF">EVC06_212</name>
</gene>
<proteinExistence type="predicted"/>
<reference evidence="1 2" key="1">
    <citation type="submission" date="2020-01" db="EMBL/GenBank/DDBJ databases">
        <title>Patterns of diversity and host range of bacteriophage communities associated with bean-nodulatin bacteria.</title>
        <authorList>
            <person name="Vann Cauwenberghe J."/>
            <person name="Santamaria R.I."/>
            <person name="Bustos P."/>
            <person name="Juarez S."/>
            <person name="Gonzalez V."/>
        </authorList>
    </citation>
    <scope>NUCLEOTIDE SEQUENCE [LARGE SCALE GENOMIC DNA]</scope>
    <source>
        <strain evidence="2">RHph</strain>
    </source>
</reference>